<feature type="region of interest" description="Disordered" evidence="3">
    <location>
        <begin position="31"/>
        <end position="63"/>
    </location>
</feature>
<feature type="chain" id="PRO_5046445200" description="Protein CyaE" evidence="4">
    <location>
        <begin position="26"/>
        <end position="493"/>
    </location>
</feature>
<evidence type="ECO:0000256" key="1">
    <source>
        <dbReference type="ARBA" id="ARBA00007613"/>
    </source>
</evidence>
<dbReference type="Gene3D" id="1.20.1600.10">
    <property type="entry name" value="Outer membrane efflux proteins (OEP)"/>
    <property type="match status" value="1"/>
</dbReference>
<evidence type="ECO:0000313" key="5">
    <source>
        <dbReference type="EMBL" id="QXX78660.1"/>
    </source>
</evidence>
<dbReference type="Pfam" id="PF02321">
    <property type="entry name" value="OEP"/>
    <property type="match status" value="2"/>
</dbReference>
<protein>
    <recommendedName>
        <fullName evidence="2">Protein CyaE</fullName>
    </recommendedName>
</protein>
<reference evidence="5 6" key="1">
    <citation type="submission" date="2020-02" db="EMBL/GenBank/DDBJ databases">
        <title>Partial ammonium oxidation to N2 by heterotrophic bacteria.</title>
        <authorList>
            <person name="Wu M."/>
        </authorList>
    </citation>
    <scope>NUCLEOTIDE SEQUENCE [LARGE SCALE GENOMIC DNA]</scope>
    <source>
        <strain evidence="5 6">HO-1</strain>
    </source>
</reference>
<dbReference type="EMBL" id="CP049362">
    <property type="protein sequence ID" value="QXX78660.1"/>
    <property type="molecule type" value="Genomic_DNA"/>
</dbReference>
<organism evidence="5 6">
    <name type="scientific">Alcaligenes ammonioxydans</name>
    <dbReference type="NCBI Taxonomy" id="2582914"/>
    <lineage>
        <taxon>Bacteria</taxon>
        <taxon>Pseudomonadati</taxon>
        <taxon>Pseudomonadota</taxon>
        <taxon>Betaproteobacteria</taxon>
        <taxon>Burkholderiales</taxon>
        <taxon>Alcaligenaceae</taxon>
        <taxon>Alcaligenes</taxon>
    </lineage>
</organism>
<dbReference type="PANTHER" id="PTHR30203:SF29">
    <property type="entry name" value="PROTEIN CYAE"/>
    <property type="match status" value="1"/>
</dbReference>
<keyword evidence="2" id="KW-0813">Transport</keyword>
<dbReference type="Proteomes" id="UP000826050">
    <property type="component" value="Chromosome"/>
</dbReference>
<keyword evidence="6" id="KW-1185">Reference proteome</keyword>
<keyword evidence="2" id="KW-0354">Hemolysis</keyword>
<feature type="signal peptide" evidence="4">
    <location>
        <begin position="1"/>
        <end position="25"/>
    </location>
</feature>
<dbReference type="InterPro" id="IPR028351">
    <property type="entry name" value="CyaE"/>
</dbReference>
<comment type="function">
    <text evidence="2">CyaE is necessary for transport of calmodulin-sensitive adenylate cyclase-hemolysin (cyclolysin).</text>
</comment>
<keyword evidence="2" id="KW-0204">Cytolysis</keyword>
<comment type="similarity">
    <text evidence="1 2">Belongs to the outer membrane factor (OMF) (TC 1.B.17) family.</text>
</comment>
<keyword evidence="4" id="KW-0732">Signal</keyword>
<accession>A0ABX8SRP0</accession>
<dbReference type="PIRSF" id="PIRSF001892">
    <property type="entry name" value="CyaE"/>
    <property type="match status" value="1"/>
</dbReference>
<dbReference type="PANTHER" id="PTHR30203">
    <property type="entry name" value="OUTER MEMBRANE CATION EFFLUX PROTEIN"/>
    <property type="match status" value="1"/>
</dbReference>
<dbReference type="InterPro" id="IPR010131">
    <property type="entry name" value="MdtP/NodT-like"/>
</dbReference>
<evidence type="ECO:0000256" key="4">
    <source>
        <dbReference type="SAM" id="SignalP"/>
    </source>
</evidence>
<evidence type="ECO:0000313" key="6">
    <source>
        <dbReference type="Proteomes" id="UP000826050"/>
    </source>
</evidence>
<sequence length="493" mass="52392">MFMSCLPALRLSLSVTAVLILTACAAPDHRSVASPASGQDAPEPPRLTLANEPGPESSQPIPTIRAGHEYSLPELIDLAQRLNPSTRIAWGEAQQAAEAAGMVQSAYLPLISASVVGGYIRSDRDDSVHILGREIDVDYDTHLSGAVPSLTLKWLLFDFGKRAALQKAADKLAMASRITFSGVHQAVIAEVSISYFNYNSARQRARISAQGLKNATLIEDIALERQRNGLGTQIEVAQARQLKAQARLHHVNASTLARQSYQTLLGAIGLSPEAELSVADSASRPLPEDLDIPGNAILKKAIAQRPDVQALQAAHQASLAGIESAEASFMPKLALMGFMSKRMGSLSVGSLPEISPQASSRGAVLALSIPLYDAGLRNKQVREAQLRADTARERVVKTEQDAYKQLIIAADALRAALESHQAASSLVEAAQITYQGALESYQEGLTGMTLLTEAHTGLLGAQEAQTLAHTAGLVGSVNLAFAMGELNQAPKEP</sequence>
<name>A0ABX8SRP0_9BURK</name>
<comment type="subcellular location">
    <subcellularLocation>
        <location evidence="2">Cell outer membrane</location>
        <topology evidence="2">Peripheral membrane protein</topology>
    </subcellularLocation>
</comment>
<evidence type="ECO:0000256" key="2">
    <source>
        <dbReference type="PIRNR" id="PIRNR001892"/>
    </source>
</evidence>
<dbReference type="SUPFAM" id="SSF56954">
    <property type="entry name" value="Outer membrane efflux proteins (OEP)"/>
    <property type="match status" value="1"/>
</dbReference>
<gene>
    <name evidence="5" type="ORF">FE795_06310</name>
</gene>
<keyword evidence="2" id="KW-0998">Cell outer membrane</keyword>
<keyword evidence="2" id="KW-0472">Membrane</keyword>
<dbReference type="InterPro" id="IPR003423">
    <property type="entry name" value="OMP_efflux"/>
</dbReference>
<proteinExistence type="inferred from homology"/>
<evidence type="ECO:0000256" key="3">
    <source>
        <dbReference type="SAM" id="MobiDB-lite"/>
    </source>
</evidence>